<dbReference type="SMART" id="SM00494">
    <property type="entry name" value="ChtBD2"/>
    <property type="match status" value="2"/>
</dbReference>
<evidence type="ECO:0000256" key="6">
    <source>
        <dbReference type="SAM" id="SignalP"/>
    </source>
</evidence>
<dbReference type="Proteomes" id="UP001497497">
    <property type="component" value="Unassembled WGS sequence"/>
</dbReference>
<evidence type="ECO:0000313" key="9">
    <source>
        <dbReference type="Proteomes" id="UP001497497"/>
    </source>
</evidence>
<accession>A0AAV2HWJ3</accession>
<dbReference type="SUPFAM" id="SSF57625">
    <property type="entry name" value="Invertebrate chitin-binding proteins"/>
    <property type="match status" value="2"/>
</dbReference>
<dbReference type="PANTHER" id="PTHR23301:SF0">
    <property type="entry name" value="CHITIN-BINDING TYPE-2 DOMAIN-CONTAINING PROTEIN-RELATED"/>
    <property type="match status" value="1"/>
</dbReference>
<feature type="domain" description="Chitin-binding type-2" evidence="7">
    <location>
        <begin position="28"/>
        <end position="85"/>
    </location>
</feature>
<dbReference type="GO" id="GO:0008061">
    <property type="term" value="F:chitin binding"/>
    <property type="evidence" value="ECO:0007669"/>
    <property type="project" value="UniProtKB-KW"/>
</dbReference>
<evidence type="ECO:0000256" key="1">
    <source>
        <dbReference type="ARBA" id="ARBA00022669"/>
    </source>
</evidence>
<keyword evidence="1" id="KW-0147">Chitin-binding</keyword>
<dbReference type="AlphaFoldDB" id="A0AAV2HWJ3"/>
<keyword evidence="9" id="KW-1185">Reference proteome</keyword>
<keyword evidence="4" id="KW-1015">Disulfide bond</keyword>
<organism evidence="8 9">
    <name type="scientific">Lymnaea stagnalis</name>
    <name type="common">Great pond snail</name>
    <name type="synonym">Helix stagnalis</name>
    <dbReference type="NCBI Taxonomy" id="6523"/>
    <lineage>
        <taxon>Eukaryota</taxon>
        <taxon>Metazoa</taxon>
        <taxon>Spiralia</taxon>
        <taxon>Lophotrochozoa</taxon>
        <taxon>Mollusca</taxon>
        <taxon>Gastropoda</taxon>
        <taxon>Heterobranchia</taxon>
        <taxon>Euthyneura</taxon>
        <taxon>Panpulmonata</taxon>
        <taxon>Hygrophila</taxon>
        <taxon>Lymnaeoidea</taxon>
        <taxon>Lymnaeidae</taxon>
        <taxon>Lymnaea</taxon>
    </lineage>
</organism>
<keyword evidence="2 6" id="KW-0732">Signal</keyword>
<dbReference type="Pfam" id="PF01607">
    <property type="entry name" value="CBM_14"/>
    <property type="match status" value="2"/>
</dbReference>
<evidence type="ECO:0000256" key="3">
    <source>
        <dbReference type="ARBA" id="ARBA00022737"/>
    </source>
</evidence>
<reference evidence="8 9" key="1">
    <citation type="submission" date="2024-04" db="EMBL/GenBank/DDBJ databases">
        <authorList>
            <consortium name="Genoscope - CEA"/>
            <person name="William W."/>
        </authorList>
    </citation>
    <scope>NUCLEOTIDE SEQUENCE [LARGE SCALE GENOMIC DNA]</scope>
</reference>
<evidence type="ECO:0000259" key="7">
    <source>
        <dbReference type="PROSITE" id="PS50940"/>
    </source>
</evidence>
<evidence type="ECO:0000256" key="4">
    <source>
        <dbReference type="ARBA" id="ARBA00023157"/>
    </source>
</evidence>
<name>A0AAV2HWJ3_LYMST</name>
<dbReference type="InterPro" id="IPR002557">
    <property type="entry name" value="Chitin-bd_dom"/>
</dbReference>
<keyword evidence="3" id="KW-0677">Repeat</keyword>
<protein>
    <recommendedName>
        <fullName evidence="7">Chitin-binding type-2 domain-containing protein</fullName>
    </recommendedName>
</protein>
<dbReference type="EMBL" id="CAXITT010000247">
    <property type="protein sequence ID" value="CAL1537071.1"/>
    <property type="molecule type" value="Genomic_DNA"/>
</dbReference>
<evidence type="ECO:0000313" key="8">
    <source>
        <dbReference type="EMBL" id="CAL1537071.1"/>
    </source>
</evidence>
<dbReference type="InterPro" id="IPR051940">
    <property type="entry name" value="Chitin_bind-dev_reg"/>
</dbReference>
<evidence type="ECO:0000256" key="2">
    <source>
        <dbReference type="ARBA" id="ARBA00022729"/>
    </source>
</evidence>
<feature type="chain" id="PRO_5043640380" description="Chitin-binding type-2 domain-containing protein" evidence="6">
    <location>
        <begin position="24"/>
        <end position="152"/>
    </location>
</feature>
<sequence length="152" mass="16270">MGKIEIFGFFILLCVISMNPVQPQSSTQAPCASADVNGTLEVGCWGYKKCSNGMVLEFKCAAGKVFDKETWKCIVPVSGHTACSLENKCAGRPDGMYADQTDACQTYIRCLGEAVVGQVYCPASTVFNEEIQSCDFKVNVASPCGTKVIVLG</sequence>
<dbReference type="GO" id="GO:0005576">
    <property type="term" value="C:extracellular region"/>
    <property type="evidence" value="ECO:0007669"/>
    <property type="project" value="InterPro"/>
</dbReference>
<dbReference type="PANTHER" id="PTHR23301">
    <property type="entry name" value="CHITIN BINDING PERITROPHIN-A"/>
    <property type="match status" value="1"/>
</dbReference>
<keyword evidence="5" id="KW-0325">Glycoprotein</keyword>
<proteinExistence type="predicted"/>
<feature type="signal peptide" evidence="6">
    <location>
        <begin position="1"/>
        <end position="23"/>
    </location>
</feature>
<gene>
    <name evidence="8" type="ORF">GSLYS_00010984001</name>
</gene>
<evidence type="ECO:0000256" key="5">
    <source>
        <dbReference type="ARBA" id="ARBA00023180"/>
    </source>
</evidence>
<dbReference type="InterPro" id="IPR036508">
    <property type="entry name" value="Chitin-bd_dom_sf"/>
</dbReference>
<dbReference type="PROSITE" id="PS50940">
    <property type="entry name" value="CHIT_BIND_II"/>
    <property type="match status" value="2"/>
</dbReference>
<dbReference type="Gene3D" id="2.170.140.10">
    <property type="entry name" value="Chitin binding domain"/>
    <property type="match status" value="2"/>
</dbReference>
<comment type="caution">
    <text evidence="8">The sequence shown here is derived from an EMBL/GenBank/DDBJ whole genome shotgun (WGS) entry which is preliminary data.</text>
</comment>
<feature type="domain" description="Chitin-binding type-2" evidence="7">
    <location>
        <begin position="86"/>
        <end position="146"/>
    </location>
</feature>